<dbReference type="RefSeq" id="XP_028477290.1">
    <property type="nucleotide sequence ID" value="XM_028622398.1"/>
</dbReference>
<gene>
    <name evidence="5" type="ORF">EHS24_007016</name>
</gene>
<name>A0A427XWS6_9TREE</name>
<feature type="binding site" evidence="3">
    <location>
        <position position="20"/>
    </location>
    <ligand>
        <name>a divalent metal cation</name>
        <dbReference type="ChEBI" id="CHEBI:60240"/>
    </ligand>
</feature>
<keyword evidence="3" id="KW-0479">Metal-binding</keyword>
<dbReference type="Proteomes" id="UP000279236">
    <property type="component" value="Unassembled WGS sequence"/>
</dbReference>
<dbReference type="PANTHER" id="PTHR10907:SF47">
    <property type="entry name" value="REGUCALCIN"/>
    <property type="match status" value="1"/>
</dbReference>
<dbReference type="GO" id="GO:0004341">
    <property type="term" value="F:gluconolactonase activity"/>
    <property type="evidence" value="ECO:0007669"/>
    <property type="project" value="TreeGrafter"/>
</dbReference>
<dbReference type="GO" id="GO:0005509">
    <property type="term" value="F:calcium ion binding"/>
    <property type="evidence" value="ECO:0007669"/>
    <property type="project" value="TreeGrafter"/>
</dbReference>
<feature type="binding site" evidence="3">
    <location>
        <position position="124"/>
    </location>
    <ligand>
        <name>substrate</name>
    </ligand>
</feature>
<dbReference type="PRINTS" id="PR01790">
    <property type="entry name" value="SMP30FAMILY"/>
</dbReference>
<comment type="caution">
    <text evidence="5">The sequence shown here is derived from an EMBL/GenBank/DDBJ whole genome shotgun (WGS) entry which is preliminary data.</text>
</comment>
<protein>
    <recommendedName>
        <fullName evidence="4">SMP-30/Gluconolactonase/LRE-like region domain-containing protein</fullName>
    </recommendedName>
</protein>
<comment type="similarity">
    <text evidence="1">Belongs to the SMP-30/CGR1 family.</text>
</comment>
<feature type="domain" description="SMP-30/Gluconolactonase/LRE-like region" evidence="4">
    <location>
        <begin position="18"/>
        <end position="289"/>
    </location>
</feature>
<dbReference type="EMBL" id="RSCE01000004">
    <property type="protein sequence ID" value="RSH83338.1"/>
    <property type="molecule type" value="Genomic_DNA"/>
</dbReference>
<evidence type="ECO:0000259" key="4">
    <source>
        <dbReference type="Pfam" id="PF08450"/>
    </source>
</evidence>
<keyword evidence="3" id="KW-0862">Zinc</keyword>
<reference evidence="5 6" key="1">
    <citation type="submission" date="2018-11" db="EMBL/GenBank/DDBJ databases">
        <title>Genome sequence of Apiotrichum porosum DSM 27194.</title>
        <authorList>
            <person name="Aliyu H."/>
            <person name="Gorte O."/>
            <person name="Ochsenreither K."/>
        </authorList>
    </citation>
    <scope>NUCLEOTIDE SEQUENCE [LARGE SCALE GENOMIC DNA]</scope>
    <source>
        <strain evidence="5 6">DSM 27194</strain>
    </source>
</reference>
<feature type="binding site" evidence="3">
    <location>
        <position position="174"/>
    </location>
    <ligand>
        <name>a divalent metal cation</name>
        <dbReference type="ChEBI" id="CHEBI:60240"/>
    </ligand>
</feature>
<dbReference type="OrthoDB" id="423498at2759"/>
<accession>A0A427XWS6</accession>
<dbReference type="InterPro" id="IPR013658">
    <property type="entry name" value="SGL"/>
</dbReference>
<dbReference type="STRING" id="105984.A0A427XWS6"/>
<keyword evidence="6" id="KW-1185">Reference proteome</keyword>
<dbReference type="PANTHER" id="PTHR10907">
    <property type="entry name" value="REGUCALCIN"/>
    <property type="match status" value="1"/>
</dbReference>
<evidence type="ECO:0000256" key="3">
    <source>
        <dbReference type="PIRSR" id="PIRSR605511-2"/>
    </source>
</evidence>
<dbReference type="Pfam" id="PF08450">
    <property type="entry name" value="SGL"/>
    <property type="match status" value="1"/>
</dbReference>
<dbReference type="GO" id="GO:0019853">
    <property type="term" value="P:L-ascorbic acid biosynthetic process"/>
    <property type="evidence" value="ECO:0007669"/>
    <property type="project" value="TreeGrafter"/>
</dbReference>
<proteinExistence type="inferred from homology"/>
<sequence>MSAPIFDAELEVACQCTLGEGIMWDDKTELLHWVDIDEAKVHSYDPVSKAHSVAVYPETGFVSAIAPRVDGPGLVAGFEFSVALINPPAPTAAASSTPITDKATATVAAPLTQEYVASSMVRFNDGACDPAGRFVIGSMTRPEKGDGILRGELFSIDPKTGASTKLLESVGCSNGIDWSLDGKTMYYVDSNEPRVSTFDYDVATGAISNRQTLVSPPADIDGRATVGAFDGLVVDGAGNIWVARWADQRIVGYTPRGEVIAHIRVPGVKSPTIPCFGGKDLSTMYIATASANLAGAGDIQAQFPQSGDVFKIECGPGSPLGKVLGDQWKGRI</sequence>
<feature type="binding site" evidence="3">
    <location>
        <position position="122"/>
    </location>
    <ligand>
        <name>substrate</name>
    </ligand>
</feature>
<comment type="cofactor">
    <cofactor evidence="3">
        <name>Zn(2+)</name>
        <dbReference type="ChEBI" id="CHEBI:29105"/>
    </cofactor>
    <text evidence="3">Binds 1 divalent metal cation per subunit.</text>
</comment>
<organism evidence="5 6">
    <name type="scientific">Apiotrichum porosum</name>
    <dbReference type="NCBI Taxonomy" id="105984"/>
    <lineage>
        <taxon>Eukaryota</taxon>
        <taxon>Fungi</taxon>
        <taxon>Dikarya</taxon>
        <taxon>Basidiomycota</taxon>
        <taxon>Agaricomycotina</taxon>
        <taxon>Tremellomycetes</taxon>
        <taxon>Trichosporonales</taxon>
        <taxon>Trichosporonaceae</taxon>
        <taxon>Apiotrichum</taxon>
    </lineage>
</organism>
<evidence type="ECO:0000313" key="5">
    <source>
        <dbReference type="EMBL" id="RSH83338.1"/>
    </source>
</evidence>
<dbReference type="InterPro" id="IPR005511">
    <property type="entry name" value="SMP-30"/>
</dbReference>
<dbReference type="InterPro" id="IPR011042">
    <property type="entry name" value="6-blade_b-propeller_TolB-like"/>
</dbReference>
<dbReference type="SUPFAM" id="SSF63829">
    <property type="entry name" value="Calcium-dependent phosphotriesterase"/>
    <property type="match status" value="1"/>
</dbReference>
<evidence type="ECO:0000313" key="6">
    <source>
        <dbReference type="Proteomes" id="UP000279236"/>
    </source>
</evidence>
<dbReference type="GeneID" id="39591559"/>
<dbReference type="Gene3D" id="2.120.10.30">
    <property type="entry name" value="TolB, C-terminal domain"/>
    <property type="match status" value="1"/>
</dbReference>
<feature type="binding site" evidence="3">
    <location>
        <position position="230"/>
    </location>
    <ligand>
        <name>a divalent metal cation</name>
        <dbReference type="ChEBI" id="CHEBI:60240"/>
    </ligand>
</feature>
<evidence type="ECO:0000256" key="1">
    <source>
        <dbReference type="ARBA" id="ARBA00008853"/>
    </source>
</evidence>
<dbReference type="AlphaFoldDB" id="A0A427XWS6"/>
<evidence type="ECO:0000256" key="2">
    <source>
        <dbReference type="PIRSR" id="PIRSR605511-1"/>
    </source>
</evidence>
<feature type="active site" description="Proton donor/acceptor" evidence="2">
    <location>
        <position position="230"/>
    </location>
</feature>